<proteinExistence type="predicted"/>
<reference evidence="1" key="1">
    <citation type="submission" date="2019-02" db="EMBL/GenBank/DDBJ databases">
        <authorList>
            <person name="Gruber-Vodicka R. H."/>
            <person name="Seah K. B. B."/>
        </authorList>
    </citation>
    <scope>NUCLEOTIDE SEQUENCE</scope>
    <source>
        <strain evidence="1">BECK_M7</strain>
    </source>
</reference>
<sequence>MVAVGFPWILLNFLGHFFDIPFFDIPAPNYLHYANPTRAFMPWPERRPIVSAFFIGRLYSNIGKRSSTIRIASQGPPPLSVAGAKCQHVPRRAFPVHTITSTMVMVSLPKISTTFTAILRRPGATSHATLVRSRERSFLVRKLCHSFSKI</sequence>
<organism evidence="1">
    <name type="scientific">Candidatus Kentrum sp. LFY</name>
    <dbReference type="NCBI Taxonomy" id="2126342"/>
    <lineage>
        <taxon>Bacteria</taxon>
        <taxon>Pseudomonadati</taxon>
        <taxon>Pseudomonadota</taxon>
        <taxon>Gammaproteobacteria</taxon>
        <taxon>Candidatus Kentrum</taxon>
    </lineage>
</organism>
<gene>
    <name evidence="1" type="ORF">BECKLFY1418B_GA0070995_10678</name>
</gene>
<dbReference type="EMBL" id="CAADFF010000067">
    <property type="protein sequence ID" value="VFJ95235.1"/>
    <property type="molecule type" value="Genomic_DNA"/>
</dbReference>
<evidence type="ECO:0000313" key="1">
    <source>
        <dbReference type="EMBL" id="VFJ95235.1"/>
    </source>
</evidence>
<accession>A0A450URX1</accession>
<name>A0A450URX1_9GAMM</name>
<protein>
    <submittedName>
        <fullName evidence="1">Uncharacterized protein</fullName>
    </submittedName>
</protein>
<dbReference type="AlphaFoldDB" id="A0A450URX1"/>